<protein>
    <recommendedName>
        <fullName evidence="2">Flavinylation-associated cytochrome domain-containing protein</fullName>
    </recommendedName>
</protein>
<accession>A7NHX8</accession>
<keyword evidence="1" id="KW-1133">Transmembrane helix</keyword>
<name>A7NHX8_ROSCS</name>
<organism evidence="3 4">
    <name type="scientific">Roseiflexus castenholzii (strain DSM 13941 / HLO8)</name>
    <dbReference type="NCBI Taxonomy" id="383372"/>
    <lineage>
        <taxon>Bacteria</taxon>
        <taxon>Bacillati</taxon>
        <taxon>Chloroflexota</taxon>
        <taxon>Chloroflexia</taxon>
        <taxon>Chloroflexales</taxon>
        <taxon>Roseiflexineae</taxon>
        <taxon>Roseiflexaceae</taxon>
        <taxon>Roseiflexus</taxon>
    </lineage>
</organism>
<feature type="transmembrane region" description="Helical" evidence="1">
    <location>
        <begin position="122"/>
        <end position="145"/>
    </location>
</feature>
<feature type="transmembrane region" description="Helical" evidence="1">
    <location>
        <begin position="12"/>
        <end position="30"/>
    </location>
</feature>
<keyword evidence="4" id="KW-1185">Reference proteome</keyword>
<sequence>MNTLPSETRRRTLTNLALDGAMFVTFLIATAPRFTGIAIHEWLGIALGAAVLTHLVIHWSWIVGVTRRLFDRTTGSARLNYALNTLLFIVFTTIIFTGLMISETTLPWIGIRPERDRFWTQLHHLASDAAVFLIGVHVALHWRWIVNATRRLRARFSRTAPSLSAAPVLTKEAQQ</sequence>
<dbReference type="STRING" id="383372.Rcas_0962"/>
<keyword evidence="1" id="KW-0812">Transmembrane</keyword>
<dbReference type="RefSeq" id="WP_012119505.1">
    <property type="nucleotide sequence ID" value="NC_009767.1"/>
</dbReference>
<gene>
    <name evidence="3" type="ordered locus">Rcas_0962</name>
</gene>
<dbReference type="EMBL" id="CP000804">
    <property type="protein sequence ID" value="ABU57075.1"/>
    <property type="molecule type" value="Genomic_DNA"/>
</dbReference>
<dbReference type="InterPro" id="IPR025517">
    <property type="entry name" value="DUF4405"/>
</dbReference>
<dbReference type="Proteomes" id="UP000000263">
    <property type="component" value="Chromosome"/>
</dbReference>
<evidence type="ECO:0000313" key="4">
    <source>
        <dbReference type="Proteomes" id="UP000000263"/>
    </source>
</evidence>
<feature type="transmembrane region" description="Helical" evidence="1">
    <location>
        <begin position="42"/>
        <end position="61"/>
    </location>
</feature>
<evidence type="ECO:0000256" key="1">
    <source>
        <dbReference type="SAM" id="Phobius"/>
    </source>
</evidence>
<feature type="transmembrane region" description="Helical" evidence="1">
    <location>
        <begin position="81"/>
        <end position="102"/>
    </location>
</feature>
<dbReference type="GO" id="GO:0016020">
    <property type="term" value="C:membrane"/>
    <property type="evidence" value="ECO:0007669"/>
    <property type="project" value="InterPro"/>
</dbReference>
<keyword evidence="1" id="KW-0472">Membrane</keyword>
<feature type="domain" description="Flavinylation-associated cytochrome" evidence="2">
    <location>
        <begin position="83"/>
        <end position="142"/>
    </location>
</feature>
<dbReference type="SUPFAM" id="SSF81342">
    <property type="entry name" value="Transmembrane di-heme cytochromes"/>
    <property type="match status" value="1"/>
</dbReference>
<evidence type="ECO:0000259" key="2">
    <source>
        <dbReference type="Pfam" id="PF14358"/>
    </source>
</evidence>
<dbReference type="GO" id="GO:0022904">
    <property type="term" value="P:respiratory electron transport chain"/>
    <property type="evidence" value="ECO:0007669"/>
    <property type="project" value="InterPro"/>
</dbReference>
<dbReference type="Pfam" id="PF14358">
    <property type="entry name" value="DUF4405"/>
    <property type="match status" value="1"/>
</dbReference>
<dbReference type="InterPro" id="IPR016174">
    <property type="entry name" value="Di-haem_cyt_TM"/>
</dbReference>
<dbReference type="HOGENOM" id="CLU_131310_0_0_0"/>
<dbReference type="KEGG" id="rca:Rcas_0962"/>
<proteinExistence type="predicted"/>
<dbReference type="AlphaFoldDB" id="A7NHX8"/>
<dbReference type="OrthoDB" id="9779183at2"/>
<dbReference type="eggNOG" id="ENOG5032UR2">
    <property type="taxonomic scope" value="Bacteria"/>
</dbReference>
<reference evidence="3 4" key="1">
    <citation type="submission" date="2007-08" db="EMBL/GenBank/DDBJ databases">
        <title>Complete sequence of Roseiflexus castenholzii DSM 13941.</title>
        <authorList>
            <consortium name="US DOE Joint Genome Institute"/>
            <person name="Copeland A."/>
            <person name="Lucas S."/>
            <person name="Lapidus A."/>
            <person name="Barry K."/>
            <person name="Glavina del Rio T."/>
            <person name="Dalin E."/>
            <person name="Tice H."/>
            <person name="Pitluck S."/>
            <person name="Thompson L.S."/>
            <person name="Brettin T."/>
            <person name="Bruce D."/>
            <person name="Detter J.C."/>
            <person name="Han C."/>
            <person name="Tapia R."/>
            <person name="Schmutz J."/>
            <person name="Larimer F."/>
            <person name="Land M."/>
            <person name="Hauser L."/>
            <person name="Kyrpides N."/>
            <person name="Mikhailova N."/>
            <person name="Bryant D.A."/>
            <person name="Hanada S."/>
            <person name="Tsukatani Y."/>
            <person name="Richardson P."/>
        </authorList>
    </citation>
    <scope>NUCLEOTIDE SEQUENCE [LARGE SCALE GENOMIC DNA]</scope>
    <source>
        <strain evidence="4">DSM 13941 / HLO8</strain>
    </source>
</reference>
<evidence type="ECO:0000313" key="3">
    <source>
        <dbReference type="EMBL" id="ABU57075.1"/>
    </source>
</evidence>